<feature type="transmembrane region" description="Helical" evidence="1">
    <location>
        <begin position="895"/>
        <end position="914"/>
    </location>
</feature>
<comment type="caution">
    <text evidence="2">The sequence shown here is derived from an EMBL/GenBank/DDBJ whole genome shotgun (WGS) entry which is preliminary data.</text>
</comment>
<feature type="transmembrane region" description="Helical" evidence="1">
    <location>
        <begin position="871"/>
        <end position="888"/>
    </location>
</feature>
<dbReference type="Proteomes" id="UP000738126">
    <property type="component" value="Unassembled WGS sequence"/>
</dbReference>
<feature type="transmembrane region" description="Helical" evidence="1">
    <location>
        <begin position="357"/>
        <end position="378"/>
    </location>
</feature>
<dbReference type="InterPro" id="IPR001036">
    <property type="entry name" value="Acrflvin-R"/>
</dbReference>
<evidence type="ECO:0000313" key="3">
    <source>
        <dbReference type="Proteomes" id="UP000738126"/>
    </source>
</evidence>
<keyword evidence="1" id="KW-1133">Transmembrane helix</keyword>
<dbReference type="Gene3D" id="3.30.70.1320">
    <property type="entry name" value="Multidrug efflux transporter AcrB pore domain like"/>
    <property type="match status" value="1"/>
</dbReference>
<organism evidence="2 3">
    <name type="scientific">Halorhodospira neutriphila</name>
    <dbReference type="NCBI Taxonomy" id="168379"/>
    <lineage>
        <taxon>Bacteria</taxon>
        <taxon>Pseudomonadati</taxon>
        <taxon>Pseudomonadota</taxon>
        <taxon>Gammaproteobacteria</taxon>
        <taxon>Chromatiales</taxon>
        <taxon>Ectothiorhodospiraceae</taxon>
        <taxon>Halorhodospira</taxon>
    </lineage>
</organism>
<feature type="transmembrane region" description="Helical" evidence="1">
    <location>
        <begin position="968"/>
        <end position="985"/>
    </location>
</feature>
<feature type="transmembrane region" description="Helical" evidence="1">
    <location>
        <begin position="384"/>
        <end position="404"/>
    </location>
</feature>
<dbReference type="SUPFAM" id="SSF82714">
    <property type="entry name" value="Multidrug efflux transporter AcrB TolC docking domain, DN and DC subdomains"/>
    <property type="match status" value="2"/>
</dbReference>
<proteinExistence type="predicted"/>
<feature type="transmembrane region" description="Helical" evidence="1">
    <location>
        <begin position="461"/>
        <end position="484"/>
    </location>
</feature>
<dbReference type="PANTHER" id="PTHR32063">
    <property type="match status" value="1"/>
</dbReference>
<dbReference type="RefSeq" id="WP_200257731.1">
    <property type="nucleotide sequence ID" value="NZ_NRSH01000047.1"/>
</dbReference>
<feature type="transmembrane region" description="Helical" evidence="1">
    <location>
        <begin position="12"/>
        <end position="35"/>
    </location>
</feature>
<dbReference type="SUPFAM" id="SSF82866">
    <property type="entry name" value="Multidrug efflux transporter AcrB transmembrane domain"/>
    <property type="match status" value="2"/>
</dbReference>
<keyword evidence="1" id="KW-0812">Transmembrane</keyword>
<accession>A0ABS1E6R9</accession>
<dbReference type="SUPFAM" id="SSF82693">
    <property type="entry name" value="Multidrug efflux transporter AcrB pore domain, PN1, PN2, PC1 and PC2 subdomains"/>
    <property type="match status" value="1"/>
</dbReference>
<feature type="transmembrane region" description="Helical" evidence="1">
    <location>
        <begin position="526"/>
        <end position="546"/>
    </location>
</feature>
<dbReference type="PRINTS" id="PR00702">
    <property type="entry name" value="ACRIFLAVINRP"/>
</dbReference>
<feature type="transmembrane region" description="Helical" evidence="1">
    <location>
        <begin position="330"/>
        <end position="350"/>
    </location>
</feature>
<gene>
    <name evidence="2" type="ORF">CKO13_05630</name>
</gene>
<feature type="transmembrane region" description="Helical" evidence="1">
    <location>
        <begin position="433"/>
        <end position="455"/>
    </location>
</feature>
<dbReference type="Gene3D" id="3.30.70.1430">
    <property type="entry name" value="Multidrug efflux transporter AcrB pore domain"/>
    <property type="match status" value="2"/>
</dbReference>
<reference evidence="2 3" key="1">
    <citation type="journal article" date="2020" name="Microorganisms">
        <title>Osmotic Adaptation and Compatible Solute Biosynthesis of Phototrophic Bacteria as Revealed from Genome Analyses.</title>
        <authorList>
            <person name="Imhoff J.F."/>
            <person name="Rahn T."/>
            <person name="Kunzel S."/>
            <person name="Keller A."/>
            <person name="Neulinger S.C."/>
        </authorList>
    </citation>
    <scope>NUCLEOTIDE SEQUENCE [LARGE SCALE GENOMIC DNA]</scope>
    <source>
        <strain evidence="2 3">DSM 15116</strain>
    </source>
</reference>
<dbReference type="Gene3D" id="1.20.1640.10">
    <property type="entry name" value="Multidrug efflux transporter AcrB transmembrane domain"/>
    <property type="match status" value="2"/>
</dbReference>
<dbReference type="EMBL" id="NRSH01000047">
    <property type="protein sequence ID" value="MBK1726509.1"/>
    <property type="molecule type" value="Genomic_DNA"/>
</dbReference>
<dbReference type="PANTHER" id="PTHR32063:SF33">
    <property type="entry name" value="RND SUPERFAMILY EFFLUX PUMP PERMEASE COMPONENT"/>
    <property type="match status" value="1"/>
</dbReference>
<evidence type="ECO:0000256" key="1">
    <source>
        <dbReference type="SAM" id="Phobius"/>
    </source>
</evidence>
<dbReference type="Gene3D" id="3.30.2090.10">
    <property type="entry name" value="Multidrug efflux transporter AcrB TolC docking domain, DN and DC subdomains"/>
    <property type="match status" value="2"/>
</dbReference>
<dbReference type="Pfam" id="PF00873">
    <property type="entry name" value="ACR_tran"/>
    <property type="match status" value="1"/>
</dbReference>
<name>A0ABS1E6R9_9GAMM</name>
<evidence type="ECO:0000313" key="2">
    <source>
        <dbReference type="EMBL" id="MBK1726509.1"/>
    </source>
</evidence>
<dbReference type="Gene3D" id="3.30.70.1440">
    <property type="entry name" value="Multidrug efflux transporter AcrB pore domain"/>
    <property type="match status" value="1"/>
</dbReference>
<keyword evidence="3" id="KW-1185">Reference proteome</keyword>
<protein>
    <submittedName>
        <fullName evidence="2">Acriflavin resistance protein</fullName>
    </submittedName>
</protein>
<keyword evidence="1" id="KW-0472">Membrane</keyword>
<dbReference type="InterPro" id="IPR027463">
    <property type="entry name" value="AcrB_DN_DC_subdom"/>
</dbReference>
<sequence length="1038" mass="111981">MAGQRRDALRWLAEHPVAANLVMALMLISGSFAVAQLNTQFFPNFELDIVTVQVTWPGSTAEDVEDSVTTPIEDALRDVNGVREMDSRSIDGLSNITLELREGTNVGDALEDVKDRVATVRNLPQGAEEPTIRRITRYDPIAKVLVSGDIPASSLRAWVRDFEDDLLRRGISNIEITGLPELETAIEVEQARLLDHGLTLSELGDRIAAESTDLPGGEVGEEQVGRQLRSLEQRRTEQGFRDLQITGSDGQPLSLGSLATVEQRPRDGQVTMRYAGTPAVEMQLQRAEGEDALDAAAILQQWQREVVPTLPEGLEVTVYDEFWSLISERIGLLISNGLAGLLLVVGILFLTLTARVAFWVTAGIPAAFLAALTVLWLLGGSINMMSLFALIMTLGIIVDDAIVVGERGVALFQSGQSPGAAAAGGAREMLAPVMASSLTTVAAFIPLMAIGGVIGNILFDIPLVVICVIIASLVEAFLVLPGHLRRSFEGAQRRGRPSALRQRLDGALEGFREGSYRRAVGAAVRYRWTTVAGAVALLIAAVGLVAGGRVQFTFFPEPEGTIIRANVGFAPGTPPERVKAFLAEIQDDLEQADAALAEQELVKTHVARHGKMEASAMDASRGDHYGAVVVELISPEVRGVRNPDLIQAWEARIDRPPGLERLVISERQAGPPGEDLDVRLTGADAPTLRRAADRLREAYTAYPGVSGINDDMPYGQEQWVYRLTAEGRSLGLSTSEVGQQVRNAFAGDLAQVYHQGRDEMEVRVQLPEPDRRRIAALSDLQVQLPGGGAVPFDSVATLESQRGFEVLRHYNGSLAVSVTAAVDNRVANAGRIRAELQERVLPQLRERYGVEAAFGGRAEDQGETLTDMRRGSYLALGLIYLVLAWVFASYGWPLLVMAVIPFGFVGALVGHWVMGLDMTILSLFGLFGLTGITVNNAIILTLFYKQIRDAGTAPAEALVEASVQRMRPMLLTSLTTVGGLLPLLAEDSVQAQFLLPMAVAIAFGLAGATGIVLLLMPALLSLYESAVAAVRGWRYGKA</sequence>
<feature type="transmembrane region" description="Helical" evidence="1">
    <location>
        <begin position="920"/>
        <end position="944"/>
    </location>
</feature>
<feature type="transmembrane region" description="Helical" evidence="1">
    <location>
        <begin position="997"/>
        <end position="1023"/>
    </location>
</feature>